<feature type="transmembrane region" description="Helical" evidence="6">
    <location>
        <begin position="175"/>
        <end position="195"/>
    </location>
</feature>
<evidence type="ECO:0000259" key="7">
    <source>
        <dbReference type="PROSITE" id="PS50850"/>
    </source>
</evidence>
<dbReference type="SUPFAM" id="SSF103473">
    <property type="entry name" value="MFS general substrate transporter"/>
    <property type="match status" value="1"/>
</dbReference>
<feature type="transmembrane region" description="Helical" evidence="6">
    <location>
        <begin position="356"/>
        <end position="376"/>
    </location>
</feature>
<accession>A0ABR2JPN4</accession>
<evidence type="ECO:0000256" key="5">
    <source>
        <dbReference type="SAM" id="MobiDB-lite"/>
    </source>
</evidence>
<feature type="transmembrane region" description="Helical" evidence="6">
    <location>
        <begin position="207"/>
        <end position="228"/>
    </location>
</feature>
<dbReference type="PROSITE" id="PS50850">
    <property type="entry name" value="MFS"/>
    <property type="match status" value="1"/>
</dbReference>
<feature type="transmembrane region" description="Helical" evidence="6">
    <location>
        <begin position="388"/>
        <end position="405"/>
    </location>
</feature>
<feature type="transmembrane region" description="Helical" evidence="6">
    <location>
        <begin position="318"/>
        <end position="336"/>
    </location>
</feature>
<name>A0ABR2JPN4_9PEZI</name>
<feature type="region of interest" description="Disordered" evidence="5">
    <location>
        <begin position="1"/>
        <end position="23"/>
    </location>
</feature>
<dbReference type="Pfam" id="PF07690">
    <property type="entry name" value="MFS_1"/>
    <property type="match status" value="1"/>
</dbReference>
<proteinExistence type="predicted"/>
<keyword evidence="2 6" id="KW-0812">Transmembrane</keyword>
<feature type="domain" description="Major facilitator superfamily (MFS) profile" evidence="7">
    <location>
        <begin position="53"/>
        <end position="562"/>
    </location>
</feature>
<dbReference type="EMBL" id="JAPCWZ010000001">
    <property type="protein sequence ID" value="KAK8880055.1"/>
    <property type="molecule type" value="Genomic_DNA"/>
</dbReference>
<sequence>MSSSESKSLGERATSQHIEGGKHQHRVIDAVPIDQEAHQDVRHVNLGWRSWAVVFVCCVSIFTQTFVVVAAGSVIAFIVRDIGNAPLSGWIIQGPLLMQSVLSPLVGRLSDVLDRKYMASVPPLVSLVGAVMSAKATSMSMLIVGGILIGASLSTAPVIHAILAEILPLKYRTVANGLAFIAGALGGLVGSLGSGAVTNTNASGWRYIFWMQAAFHGATFLGLALFYWPPKNTEYPKMTIGGYIWACDPIGSFLFMISSLLMLLALDWLGGAYAPSDPHVAVPLSIGLVFLVAFALYEWKGRTDGLVAHVFFHKNVNFALSVFAFSVEGWVFYSAVNSVVPQIVLHLGFENDAWRISVRQLSYSLVILVASVPMIWYSTRFKDLNTPLLISFGFFLIVTICYSTIQPSWNNAQIGINALAGIGQAGPLTLLAASVQFCAPHAFLSTATGISYSGRAIGGAFGSAVLNTIINGRISTHHAPAVAAAATQAGLHSEGVPQLLKYLEQGKRPQNDSGGITSAVWAAAIGASREEYAHAYRLAWSSVIPFVVLAIVAVAFMKGVKELMTEKVEATVEHAERVEKGDEGP</sequence>
<comment type="caution">
    <text evidence="8">The sequence shown here is derived from an EMBL/GenBank/DDBJ whole genome shotgun (WGS) entry which is preliminary data.</text>
</comment>
<dbReference type="PANTHER" id="PTHR23501:SF195">
    <property type="entry name" value="PEP5"/>
    <property type="match status" value="1"/>
</dbReference>
<feature type="transmembrane region" description="Helical" evidence="6">
    <location>
        <begin position="140"/>
        <end position="163"/>
    </location>
</feature>
<evidence type="ECO:0000313" key="8">
    <source>
        <dbReference type="EMBL" id="KAK8880055.1"/>
    </source>
</evidence>
<keyword evidence="3 6" id="KW-1133">Transmembrane helix</keyword>
<dbReference type="Proteomes" id="UP001390339">
    <property type="component" value="Unassembled WGS sequence"/>
</dbReference>
<evidence type="ECO:0000256" key="4">
    <source>
        <dbReference type="ARBA" id="ARBA00023136"/>
    </source>
</evidence>
<dbReference type="InterPro" id="IPR020846">
    <property type="entry name" value="MFS_dom"/>
</dbReference>
<evidence type="ECO:0000256" key="3">
    <source>
        <dbReference type="ARBA" id="ARBA00022989"/>
    </source>
</evidence>
<feature type="transmembrane region" description="Helical" evidence="6">
    <location>
        <begin position="51"/>
        <end position="79"/>
    </location>
</feature>
<organism evidence="8 9">
    <name type="scientific">Apiospora arundinis</name>
    <dbReference type="NCBI Taxonomy" id="335852"/>
    <lineage>
        <taxon>Eukaryota</taxon>
        <taxon>Fungi</taxon>
        <taxon>Dikarya</taxon>
        <taxon>Ascomycota</taxon>
        <taxon>Pezizomycotina</taxon>
        <taxon>Sordariomycetes</taxon>
        <taxon>Xylariomycetidae</taxon>
        <taxon>Amphisphaeriales</taxon>
        <taxon>Apiosporaceae</taxon>
        <taxon>Apiospora</taxon>
    </lineage>
</organism>
<dbReference type="InterPro" id="IPR011701">
    <property type="entry name" value="MFS"/>
</dbReference>
<dbReference type="InterPro" id="IPR036259">
    <property type="entry name" value="MFS_trans_sf"/>
</dbReference>
<evidence type="ECO:0000256" key="6">
    <source>
        <dbReference type="SAM" id="Phobius"/>
    </source>
</evidence>
<dbReference type="PANTHER" id="PTHR23501">
    <property type="entry name" value="MAJOR FACILITATOR SUPERFAMILY"/>
    <property type="match status" value="1"/>
</dbReference>
<feature type="compositionally biased region" description="Polar residues" evidence="5">
    <location>
        <begin position="1"/>
        <end position="17"/>
    </location>
</feature>
<evidence type="ECO:0000313" key="9">
    <source>
        <dbReference type="Proteomes" id="UP001390339"/>
    </source>
</evidence>
<evidence type="ECO:0000256" key="2">
    <source>
        <dbReference type="ARBA" id="ARBA00022692"/>
    </source>
</evidence>
<keyword evidence="9" id="KW-1185">Reference proteome</keyword>
<gene>
    <name evidence="8" type="ORF">PGQ11_001349</name>
</gene>
<comment type="subcellular location">
    <subcellularLocation>
        <location evidence="1">Membrane</location>
        <topology evidence="1">Multi-pass membrane protein</topology>
    </subcellularLocation>
</comment>
<feature type="transmembrane region" description="Helical" evidence="6">
    <location>
        <begin position="240"/>
        <end position="266"/>
    </location>
</feature>
<feature type="transmembrane region" description="Helical" evidence="6">
    <location>
        <begin position="278"/>
        <end position="297"/>
    </location>
</feature>
<feature type="transmembrane region" description="Helical" evidence="6">
    <location>
        <begin position="538"/>
        <end position="557"/>
    </location>
</feature>
<evidence type="ECO:0000256" key="1">
    <source>
        <dbReference type="ARBA" id="ARBA00004141"/>
    </source>
</evidence>
<reference evidence="8 9" key="1">
    <citation type="journal article" date="2024" name="IMA Fungus">
        <title>Apiospora arundinis, a panoply of carbohydrate-active enzymes and secondary metabolites.</title>
        <authorList>
            <person name="Sorensen T."/>
            <person name="Petersen C."/>
            <person name="Muurmann A.T."/>
            <person name="Christiansen J.V."/>
            <person name="Brundto M.L."/>
            <person name="Overgaard C.K."/>
            <person name="Boysen A.T."/>
            <person name="Wollenberg R.D."/>
            <person name="Larsen T.O."/>
            <person name="Sorensen J.L."/>
            <person name="Nielsen K.L."/>
            <person name="Sondergaard T.E."/>
        </authorList>
    </citation>
    <scope>NUCLEOTIDE SEQUENCE [LARGE SCALE GENOMIC DNA]</scope>
    <source>
        <strain evidence="8 9">AAU 773</strain>
    </source>
</reference>
<dbReference type="Gene3D" id="1.20.1250.20">
    <property type="entry name" value="MFS general substrate transporter like domains"/>
    <property type="match status" value="1"/>
</dbReference>
<keyword evidence="4 6" id="KW-0472">Membrane</keyword>
<protein>
    <submittedName>
        <fullName evidence="8">MFS general substrate transporter</fullName>
    </submittedName>
</protein>